<organism evidence="2 3">
    <name type="scientific">Dryococelus australis</name>
    <dbReference type="NCBI Taxonomy" id="614101"/>
    <lineage>
        <taxon>Eukaryota</taxon>
        <taxon>Metazoa</taxon>
        <taxon>Ecdysozoa</taxon>
        <taxon>Arthropoda</taxon>
        <taxon>Hexapoda</taxon>
        <taxon>Insecta</taxon>
        <taxon>Pterygota</taxon>
        <taxon>Neoptera</taxon>
        <taxon>Polyneoptera</taxon>
        <taxon>Phasmatodea</taxon>
        <taxon>Verophasmatodea</taxon>
        <taxon>Anareolatae</taxon>
        <taxon>Phasmatidae</taxon>
        <taxon>Eurycanthinae</taxon>
        <taxon>Dryococelus</taxon>
    </lineage>
</organism>
<sequence>MYSDHSQASSEGPITHVLWRQLSSYVLVVQSKPCCSKGRETAHPQCKRVYNGSNINMSTLQRPRFYCNVCKWIGISVLAQQTRSTNQRDALTLFEVVEPLQTQLHSALSLATHGIWQWMCGSRSGIWQRTRGDGDLEPLTMTLTSICQAEEYTTVDVKQGFQECSLHHEQPINCEWTINTVIKGLVASAPHVADLEHPSLGDSSSSSGHKNSPTCSSHLTSRHRSARAARLLPLDVDLGCRNTATLNHGRRLHTAAILQGGAPSQIQAEQLYRELYPDKTPPSRRVFSLLIVKLCETGNFNRQQCNRRRTRTDEAAEVAVVAAVAVNPHNRKEFCQWAQHQIIANPNFFPGVVFTDELSFSSSGQANTRNMHYWEVDYPRWLQQMDHQRQSRVNIWCGMVDNTSSESILKRYSRARNVADTAVVRDFSRGATVCFPVFILCRCSTPHTISPHPFFGAGRNDKYNPTKQMDGSLALVYLLRGEEPHWVREIIRTKSECDLNPISDQGHIARKSNTVLVYFPYFPDTHITWSSRQQAGYNNASLLRIMSTLPATRADLDFRFRKRQGKGRVMSPVNPSPLHHFTGSTLANWREQREVFIPQLVRSHGGHSWTPGRADLGGRRISQPACQEQLPETVEINGRSSPARTPSSLHVSEARYRWQARSPSTEANRVPCLVQSLPDFNMWKSCRTMPLRCSIPTSLKPCALKIPESLKPLYSTSACVTTSRHSRASTARGLEHKCFVQFHVDLTPEILCEECGGLSTVVEFFTGILPSPRLLHFCPFCILSAACFDPYRSRTISPRTKNVAERASLDTRHSLPLLSSGLDHLFPATPRPCLINKLDRLERRKRSENTAVQPAYLQLCLRQPIPNGVFWEHYLASLNHAYRILYIFIRPHDFPGETSSRIEPSSYPQPHNSAMQRELACNKHNEILHTRRVISDRLLHRIHIRAIEYPRTQNRNSCITNSSRTPKLAPLANNMAETTSANQQVGGEQSNRSATAAPPPSRGSIRNVSQHTTANKTKGGWFPEPREKQPEVGTQRVAIAQLALALYTHTCALSLSLSLSLVATNAAQYGARINTTWRPTAPITSLLDDRSEMKTPRLA</sequence>
<evidence type="ECO:0000256" key="1">
    <source>
        <dbReference type="SAM" id="MobiDB-lite"/>
    </source>
</evidence>
<dbReference type="InterPro" id="IPR036397">
    <property type="entry name" value="RNaseH_sf"/>
</dbReference>
<feature type="compositionally biased region" description="Polar residues" evidence="1">
    <location>
        <begin position="979"/>
        <end position="994"/>
    </location>
</feature>
<protein>
    <submittedName>
        <fullName evidence="2">Uncharacterized protein</fullName>
    </submittedName>
</protein>
<feature type="region of interest" description="Disordered" evidence="1">
    <location>
        <begin position="196"/>
        <end position="221"/>
    </location>
</feature>
<dbReference type="PANTHER" id="PTHR47326:SF1">
    <property type="entry name" value="HTH PSQ-TYPE DOMAIN-CONTAINING PROTEIN"/>
    <property type="match status" value="1"/>
</dbReference>
<keyword evidence="3" id="KW-1185">Reference proteome</keyword>
<dbReference type="Gene3D" id="3.30.420.10">
    <property type="entry name" value="Ribonuclease H-like superfamily/Ribonuclease H"/>
    <property type="match status" value="1"/>
</dbReference>
<feature type="region of interest" description="Disordered" evidence="1">
    <location>
        <begin position="979"/>
        <end position="1029"/>
    </location>
</feature>
<gene>
    <name evidence="2" type="ORF">PR048_010515</name>
</gene>
<proteinExistence type="predicted"/>
<accession>A0ABQ9I3T4</accession>
<evidence type="ECO:0000313" key="3">
    <source>
        <dbReference type="Proteomes" id="UP001159363"/>
    </source>
</evidence>
<dbReference type="Proteomes" id="UP001159363">
    <property type="component" value="Chromosome 3"/>
</dbReference>
<dbReference type="PANTHER" id="PTHR47326">
    <property type="entry name" value="TRANSPOSABLE ELEMENT TC3 TRANSPOSASE-LIKE PROTEIN"/>
    <property type="match status" value="1"/>
</dbReference>
<reference evidence="2 3" key="1">
    <citation type="submission" date="2023-02" db="EMBL/GenBank/DDBJ databases">
        <title>LHISI_Scaffold_Assembly.</title>
        <authorList>
            <person name="Stuart O.P."/>
            <person name="Cleave R."/>
            <person name="Magrath M.J.L."/>
            <person name="Mikheyev A.S."/>
        </authorList>
    </citation>
    <scope>NUCLEOTIDE SEQUENCE [LARGE SCALE GENOMIC DNA]</scope>
    <source>
        <strain evidence="2">Daus_M_001</strain>
        <tissue evidence="2">Leg muscle</tissue>
    </source>
</reference>
<comment type="caution">
    <text evidence="2">The sequence shown here is derived from an EMBL/GenBank/DDBJ whole genome shotgun (WGS) entry which is preliminary data.</text>
</comment>
<feature type="compositionally biased region" description="Polar residues" evidence="1">
    <location>
        <begin position="1004"/>
        <end position="1016"/>
    </location>
</feature>
<dbReference type="EMBL" id="JARBHB010000003">
    <property type="protein sequence ID" value="KAJ8891006.1"/>
    <property type="molecule type" value="Genomic_DNA"/>
</dbReference>
<evidence type="ECO:0000313" key="2">
    <source>
        <dbReference type="EMBL" id="KAJ8891006.1"/>
    </source>
</evidence>
<name>A0ABQ9I3T4_9NEOP</name>